<reference evidence="3" key="1">
    <citation type="journal article" date="2019" name="Curr. Biol.">
        <title>Genome Sequence of Striga asiatica Provides Insight into the Evolution of Plant Parasitism.</title>
        <authorList>
            <person name="Yoshida S."/>
            <person name="Kim S."/>
            <person name="Wafula E.K."/>
            <person name="Tanskanen J."/>
            <person name="Kim Y.M."/>
            <person name="Honaas L."/>
            <person name="Yang Z."/>
            <person name="Spallek T."/>
            <person name="Conn C.E."/>
            <person name="Ichihashi Y."/>
            <person name="Cheong K."/>
            <person name="Cui S."/>
            <person name="Der J.P."/>
            <person name="Gundlach H."/>
            <person name="Jiao Y."/>
            <person name="Hori C."/>
            <person name="Ishida J.K."/>
            <person name="Kasahara H."/>
            <person name="Kiba T."/>
            <person name="Kim M.S."/>
            <person name="Koo N."/>
            <person name="Laohavisit A."/>
            <person name="Lee Y.H."/>
            <person name="Lumba S."/>
            <person name="McCourt P."/>
            <person name="Mortimer J.C."/>
            <person name="Mutuku J.M."/>
            <person name="Nomura T."/>
            <person name="Sasaki-Sekimoto Y."/>
            <person name="Seto Y."/>
            <person name="Wang Y."/>
            <person name="Wakatake T."/>
            <person name="Sakakibara H."/>
            <person name="Demura T."/>
            <person name="Yamaguchi S."/>
            <person name="Yoneyama K."/>
            <person name="Manabe R.I."/>
            <person name="Nelson D.C."/>
            <person name="Schulman A.H."/>
            <person name="Timko M.P."/>
            <person name="dePamphilis C.W."/>
            <person name="Choi D."/>
            <person name="Shirasu K."/>
        </authorList>
    </citation>
    <scope>NUCLEOTIDE SEQUENCE [LARGE SCALE GENOMIC DNA]</scope>
    <source>
        <strain evidence="3">cv. UVA1</strain>
    </source>
</reference>
<keyword evidence="3" id="KW-1185">Reference proteome</keyword>
<protein>
    <submittedName>
        <fullName evidence="2">Lactose phosphotransferase system repressor</fullName>
    </submittedName>
</protein>
<keyword evidence="2" id="KW-0808">Transferase</keyword>
<dbReference type="Proteomes" id="UP000325081">
    <property type="component" value="Unassembled WGS sequence"/>
</dbReference>
<organism evidence="2 3">
    <name type="scientific">Striga asiatica</name>
    <name type="common">Asiatic witchweed</name>
    <name type="synonym">Buchnera asiatica</name>
    <dbReference type="NCBI Taxonomy" id="4170"/>
    <lineage>
        <taxon>Eukaryota</taxon>
        <taxon>Viridiplantae</taxon>
        <taxon>Streptophyta</taxon>
        <taxon>Embryophyta</taxon>
        <taxon>Tracheophyta</taxon>
        <taxon>Spermatophyta</taxon>
        <taxon>Magnoliopsida</taxon>
        <taxon>eudicotyledons</taxon>
        <taxon>Gunneridae</taxon>
        <taxon>Pentapetalae</taxon>
        <taxon>asterids</taxon>
        <taxon>lamiids</taxon>
        <taxon>Lamiales</taxon>
        <taxon>Orobanchaceae</taxon>
        <taxon>Buchnereae</taxon>
        <taxon>Striga</taxon>
    </lineage>
</organism>
<accession>A0A5A7PMB7</accession>
<name>A0A5A7PMB7_STRAF</name>
<proteinExistence type="predicted"/>
<sequence>MAATWGHLDSREIVLSLLLSLHLPCQENFSNNLGGLLELIEDLLNHTSFSSLHFRHLQFPKQPMRDESGELNLRLDSLMVKQDSPLKLINKRNHRRISRIEQENLLRRDNRLYVLQIDNNGPLAAEHGGRRVEYAEISGREPRPPHDCVFSDLHDLRLARRVQLQPSPNTHRLLPEPPAAADPDAHSSGAGTDEGLSGDVVLRVRRRGGGRFRRLCVFKFKYLQ</sequence>
<dbReference type="AlphaFoldDB" id="A0A5A7PMB7"/>
<comment type="caution">
    <text evidence="2">The sequence shown here is derived from an EMBL/GenBank/DDBJ whole genome shotgun (WGS) entry which is preliminary data.</text>
</comment>
<evidence type="ECO:0000313" key="3">
    <source>
        <dbReference type="Proteomes" id="UP000325081"/>
    </source>
</evidence>
<dbReference type="GO" id="GO:0016740">
    <property type="term" value="F:transferase activity"/>
    <property type="evidence" value="ECO:0007669"/>
    <property type="project" value="UniProtKB-KW"/>
</dbReference>
<evidence type="ECO:0000313" key="2">
    <source>
        <dbReference type="EMBL" id="GER33751.1"/>
    </source>
</evidence>
<evidence type="ECO:0000256" key="1">
    <source>
        <dbReference type="SAM" id="MobiDB-lite"/>
    </source>
</evidence>
<gene>
    <name evidence="2" type="ORF">STAS_09901</name>
</gene>
<dbReference type="EMBL" id="BKCP01004783">
    <property type="protein sequence ID" value="GER33751.1"/>
    <property type="molecule type" value="Genomic_DNA"/>
</dbReference>
<feature type="region of interest" description="Disordered" evidence="1">
    <location>
        <begin position="166"/>
        <end position="196"/>
    </location>
</feature>